<protein>
    <submittedName>
        <fullName evidence="1">Uncharacterized protein</fullName>
    </submittedName>
</protein>
<dbReference type="RefSeq" id="WP_211679896.1">
    <property type="nucleotide sequence ID" value="NZ_JAGRQH010000001.1"/>
</dbReference>
<dbReference type="Proteomes" id="UP000677812">
    <property type="component" value="Unassembled WGS sequence"/>
</dbReference>
<evidence type="ECO:0000313" key="2">
    <source>
        <dbReference type="Proteomes" id="UP000677812"/>
    </source>
</evidence>
<dbReference type="EMBL" id="JAGRQH010000001">
    <property type="protein sequence ID" value="MBR0558558.1"/>
    <property type="molecule type" value="Genomic_DNA"/>
</dbReference>
<reference evidence="1 2" key="1">
    <citation type="submission" date="2021-04" db="EMBL/GenBank/DDBJ databases">
        <title>The complete genome sequence of Neokomagataea sp. TBRC 2177.</title>
        <authorList>
            <person name="Charoenyingcharoen P."/>
            <person name="Yukphan P."/>
        </authorList>
    </citation>
    <scope>NUCLEOTIDE SEQUENCE [LARGE SCALE GENOMIC DNA]</scope>
    <source>
        <strain evidence="1 2">TBRC 2177</strain>
    </source>
</reference>
<comment type="caution">
    <text evidence="1">The sequence shown here is derived from an EMBL/GenBank/DDBJ whole genome shotgun (WGS) entry which is preliminary data.</text>
</comment>
<evidence type="ECO:0000313" key="1">
    <source>
        <dbReference type="EMBL" id="MBR0558558.1"/>
    </source>
</evidence>
<name>A0ABS5E3T2_9PROT</name>
<proteinExistence type="predicted"/>
<gene>
    <name evidence="1" type="ORF">KB213_00585</name>
</gene>
<accession>A0ABS5E3T2</accession>
<keyword evidence="2" id="KW-1185">Reference proteome</keyword>
<sequence>MYRDDMMQARDIKETDFTEKNKKRLERIARRARDWMNIYTIIFMQRREKASKIDNNDAVM</sequence>
<organism evidence="1 2">
    <name type="scientific">Neokomagataea anthophila</name>
    <dbReference type="NCBI Taxonomy" id="2826925"/>
    <lineage>
        <taxon>Bacteria</taxon>
        <taxon>Pseudomonadati</taxon>
        <taxon>Pseudomonadota</taxon>
        <taxon>Alphaproteobacteria</taxon>
        <taxon>Acetobacterales</taxon>
        <taxon>Acetobacteraceae</taxon>
        <taxon>Neokomagataea</taxon>
    </lineage>
</organism>